<evidence type="ECO:0000256" key="5">
    <source>
        <dbReference type="ARBA" id="ARBA00023049"/>
    </source>
</evidence>
<sequence>MKGFLPLLIALVVPVGVCADVFRPGPNQQLQLGERAAADLRKREKVLPASDARVRLVRRVGQRLKKVFSDPGKPWKFTFDVIDSKQVNAFSLPGGPSFIYTGLLSKLKTEDELAGIMGHEITHVRREHWAYAYAEGQKRQLGLTLALILLRANRTVGDVAGISNDLVFNLPYSRRHETEADEGGLKMMVSAGYNPEGMVDAFKMLAKEAGAGHPPEFLSDHPSDASRVKHMQEIIAGMDRDFPSQRPLEVKAAVEPEDFLAYRLEYYGLR</sequence>
<keyword evidence="3 6" id="KW-0378">Hydrolase</keyword>
<comment type="cofactor">
    <cofactor evidence="6">
        <name>Zn(2+)</name>
        <dbReference type="ChEBI" id="CHEBI:29105"/>
    </cofactor>
    <text evidence="6">Binds 1 zinc ion per subunit.</text>
</comment>
<dbReference type="Pfam" id="PF01435">
    <property type="entry name" value="Peptidase_M48"/>
    <property type="match status" value="1"/>
</dbReference>
<reference evidence="8" key="1">
    <citation type="submission" date="2020-07" db="EMBL/GenBank/DDBJ databases">
        <title>Huge and variable diversity of episymbiotic CPR bacteria and DPANN archaea in groundwater ecosystems.</title>
        <authorList>
            <person name="He C.Y."/>
            <person name="Keren R."/>
            <person name="Whittaker M."/>
            <person name="Farag I.F."/>
            <person name="Doudna J."/>
            <person name="Cate J.H.D."/>
            <person name="Banfield J.F."/>
        </authorList>
    </citation>
    <scope>NUCLEOTIDE SEQUENCE</scope>
    <source>
        <strain evidence="8">NC_groundwater_17_Pr7_B-0.1um_64_12</strain>
    </source>
</reference>
<feature type="domain" description="Peptidase M48" evidence="7">
    <location>
        <begin position="56"/>
        <end position="234"/>
    </location>
</feature>
<evidence type="ECO:0000313" key="9">
    <source>
        <dbReference type="Proteomes" id="UP000727962"/>
    </source>
</evidence>
<dbReference type="GO" id="GO:0046872">
    <property type="term" value="F:metal ion binding"/>
    <property type="evidence" value="ECO:0007669"/>
    <property type="project" value="UniProtKB-KW"/>
</dbReference>
<dbReference type="GO" id="GO:0004222">
    <property type="term" value="F:metalloendopeptidase activity"/>
    <property type="evidence" value="ECO:0007669"/>
    <property type="project" value="InterPro"/>
</dbReference>
<dbReference type="GO" id="GO:0016020">
    <property type="term" value="C:membrane"/>
    <property type="evidence" value="ECO:0007669"/>
    <property type="project" value="TreeGrafter"/>
</dbReference>
<comment type="similarity">
    <text evidence="6">Belongs to the peptidase M48 family.</text>
</comment>
<gene>
    <name evidence="8" type="ORF">HYR64_02420</name>
</gene>
<dbReference type="EMBL" id="JACOSL010000016">
    <property type="protein sequence ID" value="MBI1755943.1"/>
    <property type="molecule type" value="Genomic_DNA"/>
</dbReference>
<keyword evidence="2" id="KW-0479">Metal-binding</keyword>
<proteinExistence type="inferred from homology"/>
<dbReference type="AlphaFoldDB" id="A0A931LTN8"/>
<dbReference type="InterPro" id="IPR051156">
    <property type="entry name" value="Mito/Outer_Membr_Metalloprot"/>
</dbReference>
<keyword evidence="4 6" id="KW-0862">Zinc</keyword>
<evidence type="ECO:0000256" key="6">
    <source>
        <dbReference type="RuleBase" id="RU003983"/>
    </source>
</evidence>
<evidence type="ECO:0000256" key="4">
    <source>
        <dbReference type="ARBA" id="ARBA00022833"/>
    </source>
</evidence>
<keyword evidence="1 6" id="KW-0645">Protease</keyword>
<keyword evidence="5 6" id="KW-0482">Metalloprotease</keyword>
<evidence type="ECO:0000256" key="3">
    <source>
        <dbReference type="ARBA" id="ARBA00022801"/>
    </source>
</evidence>
<evidence type="ECO:0000259" key="7">
    <source>
        <dbReference type="Pfam" id="PF01435"/>
    </source>
</evidence>
<evidence type="ECO:0000313" key="8">
    <source>
        <dbReference type="EMBL" id="MBI1755943.1"/>
    </source>
</evidence>
<accession>A0A931LTN8</accession>
<dbReference type="Gene3D" id="3.30.2010.10">
    <property type="entry name" value="Metalloproteases ('zincins'), catalytic domain"/>
    <property type="match status" value="1"/>
</dbReference>
<evidence type="ECO:0000256" key="2">
    <source>
        <dbReference type="ARBA" id="ARBA00022723"/>
    </source>
</evidence>
<name>A0A931LTN8_FIMGI</name>
<dbReference type="PANTHER" id="PTHR22726:SF1">
    <property type="entry name" value="METALLOENDOPEPTIDASE OMA1, MITOCHONDRIAL"/>
    <property type="match status" value="1"/>
</dbReference>
<dbReference type="GO" id="GO:0051603">
    <property type="term" value="P:proteolysis involved in protein catabolic process"/>
    <property type="evidence" value="ECO:0007669"/>
    <property type="project" value="TreeGrafter"/>
</dbReference>
<comment type="caution">
    <text evidence="8">The sequence shown here is derived from an EMBL/GenBank/DDBJ whole genome shotgun (WGS) entry which is preliminary data.</text>
</comment>
<protein>
    <submittedName>
        <fullName evidence="8">M48 family metalloprotease</fullName>
    </submittedName>
</protein>
<evidence type="ECO:0000256" key="1">
    <source>
        <dbReference type="ARBA" id="ARBA00022670"/>
    </source>
</evidence>
<dbReference type="InterPro" id="IPR001915">
    <property type="entry name" value="Peptidase_M48"/>
</dbReference>
<dbReference type="Proteomes" id="UP000727962">
    <property type="component" value="Unassembled WGS sequence"/>
</dbReference>
<organism evidence="8 9">
    <name type="scientific">Fimbriimonas ginsengisoli</name>
    <dbReference type="NCBI Taxonomy" id="1005039"/>
    <lineage>
        <taxon>Bacteria</taxon>
        <taxon>Bacillati</taxon>
        <taxon>Armatimonadota</taxon>
        <taxon>Fimbriimonadia</taxon>
        <taxon>Fimbriimonadales</taxon>
        <taxon>Fimbriimonadaceae</taxon>
        <taxon>Fimbriimonas</taxon>
    </lineage>
</organism>
<dbReference type="PANTHER" id="PTHR22726">
    <property type="entry name" value="METALLOENDOPEPTIDASE OMA1"/>
    <property type="match status" value="1"/>
</dbReference>
<dbReference type="CDD" id="cd07333">
    <property type="entry name" value="M48C_bepA_like"/>
    <property type="match status" value="1"/>
</dbReference>